<gene>
    <name evidence="2" type="ORF">NK118_11460</name>
</gene>
<evidence type="ECO:0000313" key="3">
    <source>
        <dbReference type="Proteomes" id="UP001523565"/>
    </source>
</evidence>
<organism evidence="2 3">
    <name type="scientific">Ohessyouella blattaphilus</name>
    <dbReference type="NCBI Taxonomy" id="2949333"/>
    <lineage>
        <taxon>Bacteria</taxon>
        <taxon>Bacillati</taxon>
        <taxon>Bacillota</taxon>
        <taxon>Clostridia</taxon>
        <taxon>Lachnospirales</taxon>
        <taxon>Lachnospiraceae</taxon>
        <taxon>Ohessyouella</taxon>
    </lineage>
</organism>
<dbReference type="InterPro" id="IPR010093">
    <property type="entry name" value="SinI_DNA-bd"/>
</dbReference>
<name>A0ABT1EJJ7_9FIRM</name>
<proteinExistence type="predicted"/>
<dbReference type="Proteomes" id="UP001523565">
    <property type="component" value="Unassembled WGS sequence"/>
</dbReference>
<dbReference type="InterPro" id="IPR041657">
    <property type="entry name" value="HTH_17"/>
</dbReference>
<dbReference type="EMBL" id="JAMZFV010000019">
    <property type="protein sequence ID" value="MCP1110868.1"/>
    <property type="molecule type" value="Genomic_DNA"/>
</dbReference>
<dbReference type="InterPro" id="IPR038148">
    <property type="entry name" value="Tn1545/Tn916_Xis"/>
</dbReference>
<dbReference type="SUPFAM" id="SSF46955">
    <property type="entry name" value="Putative DNA-binding domain"/>
    <property type="match status" value="1"/>
</dbReference>
<dbReference type="Pfam" id="PF12728">
    <property type="entry name" value="HTH_17"/>
    <property type="match status" value="1"/>
</dbReference>
<accession>A0ABT1EJJ7</accession>
<sequence length="77" mass="8765">MERNIKVSLTVHEAAEYTGIGRNALRKLLEWEAMPVIYIGRKILIRVETLDRFIALNEGKDLSNRADIIAVTKKEAV</sequence>
<evidence type="ECO:0000259" key="1">
    <source>
        <dbReference type="Pfam" id="PF12728"/>
    </source>
</evidence>
<dbReference type="RefSeq" id="WP_262069806.1">
    <property type="nucleotide sequence ID" value="NZ_JAMXOC010000019.1"/>
</dbReference>
<comment type="caution">
    <text evidence="2">The sequence shown here is derived from an EMBL/GenBank/DDBJ whole genome shotgun (WGS) entry which is preliminary data.</text>
</comment>
<dbReference type="NCBIfam" id="TIGR01764">
    <property type="entry name" value="excise"/>
    <property type="match status" value="1"/>
</dbReference>
<reference evidence="2 3" key="1">
    <citation type="journal article" date="2022" name="Genome Biol. Evol.">
        <title>Host diet, physiology and behaviors set the stage for Lachnospiraceae cladogenesis.</title>
        <authorList>
            <person name="Vera-Ponce De Leon A."/>
            <person name="Schneider M."/>
            <person name="Jahnes B.C."/>
            <person name="Sadowski V."/>
            <person name="Camuy-Velez L.A."/>
            <person name="Duan J."/>
            <person name="Sabree Z.L."/>
        </authorList>
    </citation>
    <scope>NUCLEOTIDE SEQUENCE [LARGE SCALE GENOMIC DNA]</scope>
    <source>
        <strain evidence="2 3">PAL227</strain>
    </source>
</reference>
<protein>
    <submittedName>
        <fullName evidence="2">Helix-turn-helix domain-containing protein</fullName>
    </submittedName>
</protein>
<keyword evidence="3" id="KW-1185">Reference proteome</keyword>
<evidence type="ECO:0000313" key="2">
    <source>
        <dbReference type="EMBL" id="MCP1110868.1"/>
    </source>
</evidence>
<dbReference type="Gene3D" id="3.90.105.50">
    <property type="match status" value="1"/>
</dbReference>
<dbReference type="InterPro" id="IPR009061">
    <property type="entry name" value="DNA-bd_dom_put_sf"/>
</dbReference>
<feature type="domain" description="Helix-turn-helix" evidence="1">
    <location>
        <begin position="9"/>
        <end position="55"/>
    </location>
</feature>